<dbReference type="GO" id="GO:0046872">
    <property type="term" value="F:metal ion binding"/>
    <property type="evidence" value="ECO:0007669"/>
    <property type="project" value="UniProtKB-KW"/>
</dbReference>
<sequence>MKSVLAVVLSLVSLASCHYTFNALLVNGVSTGDWVNVRRTNNFQSNGPVTDVNSIDFRCYTSQTRATASTATVAAGSQIGFKAGQAISHPGVANIYMAKAPGSVADWDGAGAVWFKVHQISAVTDGGRTISWPSAGVSQINFNIPRNLPDGEYLVRIEHIALHSASGFGGAQFYISCAQVKVTGGGNGTPGPLVSIPGVYNGNEPGIKINIYYPVPATYVQPGPAVWTG</sequence>
<dbReference type="Gene3D" id="2.70.50.70">
    <property type="match status" value="1"/>
</dbReference>
<evidence type="ECO:0000256" key="13">
    <source>
        <dbReference type="ARBA" id="ARBA00044502"/>
    </source>
</evidence>
<keyword evidence="19" id="KW-1185">Reference proteome</keyword>
<keyword evidence="3" id="KW-0964">Secreted</keyword>
<evidence type="ECO:0000256" key="16">
    <source>
        <dbReference type="SAM" id="SignalP"/>
    </source>
</evidence>
<keyword evidence="6" id="KW-0136">Cellulose degradation</keyword>
<dbReference type="AlphaFoldDB" id="A0A8S0WMY9"/>
<protein>
    <recommendedName>
        <fullName evidence="15">lytic cellulose monooxygenase (C4-dehydrogenating)</fullName>
        <ecNumber evidence="15">1.14.99.56</ecNumber>
    </recommendedName>
</protein>
<dbReference type="PANTHER" id="PTHR33353:SF10">
    <property type="entry name" value="ENDO-BETA-1,4-GLUCANASE D"/>
    <property type="match status" value="1"/>
</dbReference>
<evidence type="ECO:0000256" key="6">
    <source>
        <dbReference type="ARBA" id="ARBA00023001"/>
    </source>
</evidence>
<keyword evidence="11" id="KW-0119">Carbohydrate metabolism</keyword>
<gene>
    <name evidence="18" type="ORF">AAE3_LOCUS3476</name>
</gene>
<evidence type="ECO:0000256" key="15">
    <source>
        <dbReference type="ARBA" id="ARBA00047174"/>
    </source>
</evidence>
<dbReference type="Pfam" id="PF03443">
    <property type="entry name" value="AA9"/>
    <property type="match status" value="1"/>
</dbReference>
<proteinExistence type="inferred from homology"/>
<feature type="domain" description="Auxiliary Activity family 9 catalytic" evidence="17">
    <location>
        <begin position="18"/>
        <end position="215"/>
    </location>
</feature>
<evidence type="ECO:0000256" key="12">
    <source>
        <dbReference type="ARBA" id="ARBA00023326"/>
    </source>
</evidence>
<comment type="cofactor">
    <cofactor evidence="1">
        <name>Cu(2+)</name>
        <dbReference type="ChEBI" id="CHEBI:29036"/>
    </cofactor>
</comment>
<dbReference type="EC" id="1.14.99.56" evidence="15"/>
<evidence type="ECO:0000256" key="10">
    <source>
        <dbReference type="ARBA" id="ARBA00023157"/>
    </source>
</evidence>
<comment type="catalytic activity">
    <reaction evidence="14">
        <text>[(1-&gt;4)-beta-D-glucosyl]n+m + reduced acceptor + O2 = 4-dehydro-beta-D-glucosyl-[(1-&gt;4)-beta-D-glucosyl]n-1 + [(1-&gt;4)-beta-D-glucosyl]m + acceptor + H2O.</text>
        <dbReference type="EC" id="1.14.99.56"/>
    </reaction>
</comment>
<evidence type="ECO:0000256" key="9">
    <source>
        <dbReference type="ARBA" id="ARBA00023033"/>
    </source>
</evidence>
<dbReference type="InterPro" id="IPR005103">
    <property type="entry name" value="AA9_LPMO"/>
</dbReference>
<evidence type="ECO:0000256" key="3">
    <source>
        <dbReference type="ARBA" id="ARBA00022525"/>
    </source>
</evidence>
<evidence type="ECO:0000256" key="1">
    <source>
        <dbReference type="ARBA" id="ARBA00001973"/>
    </source>
</evidence>
<comment type="subcellular location">
    <subcellularLocation>
        <location evidence="2">Secreted</location>
    </subcellularLocation>
</comment>
<dbReference type="EMBL" id="CACVBS010000032">
    <property type="protein sequence ID" value="CAA7261272.1"/>
    <property type="molecule type" value="Genomic_DNA"/>
</dbReference>
<accession>A0A8S0WMY9</accession>
<dbReference type="GO" id="GO:0005576">
    <property type="term" value="C:extracellular region"/>
    <property type="evidence" value="ECO:0007669"/>
    <property type="project" value="UniProtKB-SubCell"/>
</dbReference>
<dbReference type="OrthoDB" id="3496539at2759"/>
<comment type="caution">
    <text evidence="18">The sequence shown here is derived from an EMBL/GenBank/DDBJ whole genome shotgun (WGS) entry which is preliminary data.</text>
</comment>
<evidence type="ECO:0000313" key="18">
    <source>
        <dbReference type="EMBL" id="CAA7261272.1"/>
    </source>
</evidence>
<dbReference type="CDD" id="cd21175">
    <property type="entry name" value="LPMO_AA9"/>
    <property type="match status" value="1"/>
</dbReference>
<dbReference type="InterPro" id="IPR049892">
    <property type="entry name" value="AA9"/>
</dbReference>
<evidence type="ECO:0000256" key="11">
    <source>
        <dbReference type="ARBA" id="ARBA00023277"/>
    </source>
</evidence>
<keyword evidence="5 16" id="KW-0732">Signal</keyword>
<keyword evidence="8" id="KW-0186">Copper</keyword>
<keyword evidence="7" id="KW-0560">Oxidoreductase</keyword>
<evidence type="ECO:0000256" key="5">
    <source>
        <dbReference type="ARBA" id="ARBA00022729"/>
    </source>
</evidence>
<evidence type="ECO:0000256" key="8">
    <source>
        <dbReference type="ARBA" id="ARBA00023008"/>
    </source>
</evidence>
<dbReference type="PROSITE" id="PS51257">
    <property type="entry name" value="PROKAR_LIPOPROTEIN"/>
    <property type="match status" value="1"/>
</dbReference>
<evidence type="ECO:0000256" key="14">
    <source>
        <dbReference type="ARBA" id="ARBA00045077"/>
    </source>
</evidence>
<evidence type="ECO:0000256" key="7">
    <source>
        <dbReference type="ARBA" id="ARBA00023002"/>
    </source>
</evidence>
<evidence type="ECO:0000259" key="17">
    <source>
        <dbReference type="Pfam" id="PF03443"/>
    </source>
</evidence>
<evidence type="ECO:0000313" key="19">
    <source>
        <dbReference type="Proteomes" id="UP000467700"/>
    </source>
</evidence>
<feature type="chain" id="PRO_5035775676" description="lytic cellulose monooxygenase (C4-dehydrogenating)" evidence="16">
    <location>
        <begin position="18"/>
        <end position="229"/>
    </location>
</feature>
<keyword evidence="9" id="KW-0503">Monooxygenase</keyword>
<dbReference type="PANTHER" id="PTHR33353">
    <property type="entry name" value="PUTATIVE (AFU_ORTHOLOGUE AFUA_1G12560)-RELATED"/>
    <property type="match status" value="1"/>
</dbReference>
<keyword evidence="10" id="KW-1015">Disulfide bond</keyword>
<comment type="similarity">
    <text evidence="13">Belongs to the polysaccharide monooxygenase AA9 family.</text>
</comment>
<dbReference type="GO" id="GO:0004497">
    <property type="term" value="F:monooxygenase activity"/>
    <property type="evidence" value="ECO:0007669"/>
    <property type="project" value="UniProtKB-KW"/>
</dbReference>
<name>A0A8S0WMY9_CYCAE</name>
<evidence type="ECO:0000256" key="4">
    <source>
        <dbReference type="ARBA" id="ARBA00022723"/>
    </source>
</evidence>
<organism evidence="18 19">
    <name type="scientific">Cyclocybe aegerita</name>
    <name type="common">Black poplar mushroom</name>
    <name type="synonym">Agrocybe aegerita</name>
    <dbReference type="NCBI Taxonomy" id="1973307"/>
    <lineage>
        <taxon>Eukaryota</taxon>
        <taxon>Fungi</taxon>
        <taxon>Dikarya</taxon>
        <taxon>Basidiomycota</taxon>
        <taxon>Agaricomycotina</taxon>
        <taxon>Agaricomycetes</taxon>
        <taxon>Agaricomycetidae</taxon>
        <taxon>Agaricales</taxon>
        <taxon>Agaricineae</taxon>
        <taxon>Bolbitiaceae</taxon>
        <taxon>Cyclocybe</taxon>
    </lineage>
</organism>
<evidence type="ECO:0000256" key="2">
    <source>
        <dbReference type="ARBA" id="ARBA00004613"/>
    </source>
</evidence>
<dbReference type="GO" id="GO:0030245">
    <property type="term" value="P:cellulose catabolic process"/>
    <property type="evidence" value="ECO:0007669"/>
    <property type="project" value="UniProtKB-KW"/>
</dbReference>
<feature type="signal peptide" evidence="16">
    <location>
        <begin position="1"/>
        <end position="17"/>
    </location>
</feature>
<keyword evidence="4" id="KW-0479">Metal-binding</keyword>
<dbReference type="Proteomes" id="UP000467700">
    <property type="component" value="Unassembled WGS sequence"/>
</dbReference>
<keyword evidence="12" id="KW-0624">Polysaccharide degradation</keyword>
<reference evidence="18 19" key="1">
    <citation type="submission" date="2020-01" db="EMBL/GenBank/DDBJ databases">
        <authorList>
            <person name="Gupta K D."/>
        </authorList>
    </citation>
    <scope>NUCLEOTIDE SEQUENCE [LARGE SCALE GENOMIC DNA]</scope>
</reference>